<keyword evidence="3" id="KW-0378">Hydrolase</keyword>
<dbReference type="GO" id="GO:0016887">
    <property type="term" value="F:ATP hydrolysis activity"/>
    <property type="evidence" value="ECO:0007669"/>
    <property type="project" value="TreeGrafter"/>
</dbReference>
<evidence type="ECO:0000259" key="2">
    <source>
        <dbReference type="Pfam" id="PF26563"/>
    </source>
</evidence>
<evidence type="ECO:0000256" key="1">
    <source>
        <dbReference type="SAM" id="MobiDB-lite"/>
    </source>
</evidence>
<keyword evidence="3" id="KW-0347">Helicase</keyword>
<dbReference type="InterPro" id="IPR050625">
    <property type="entry name" value="ParA/MinD_ATPase"/>
</dbReference>
<keyword evidence="3" id="KW-0067">ATP-binding</keyword>
<dbReference type="EMBL" id="FNFM01000006">
    <property type="protein sequence ID" value="SDK31898.1"/>
    <property type="molecule type" value="Genomic_DNA"/>
</dbReference>
<dbReference type="AlphaFoldDB" id="A0A1G9AXI0"/>
<protein>
    <submittedName>
        <fullName evidence="3">Helicase/secretion neighborhood CpaE-like protein</fullName>
    </submittedName>
</protein>
<dbReference type="GO" id="GO:0005524">
    <property type="term" value="F:ATP binding"/>
    <property type="evidence" value="ECO:0007669"/>
    <property type="project" value="TreeGrafter"/>
</dbReference>
<evidence type="ECO:0000313" key="4">
    <source>
        <dbReference type="Proteomes" id="UP000199213"/>
    </source>
</evidence>
<dbReference type="Pfam" id="PF26563">
    <property type="entry name" value="Rv3660c_N"/>
    <property type="match status" value="1"/>
</dbReference>
<sequence length="474" mass="49335">MDKVNAAVVVGTEGTRRAPGNTAIGGASGMPEDAEQGREKQGREKHGRTGQGRTGQGRTGQGRARSGGAVPAHAVRARGTPGEPLIVTDDPGLAEELAGVAAAAGCEPRRVATAREVGGSWHEAPVVLLDTRALEECSAVGLPRRPGLILVTARAEPEFWRAAFRSGAQHAVELVSEEQRLVGLLTELTEDVPTREGSLLAVLGGSGGAGASVLAAVTGVLAARKGGHCTLLDCDPLGGGLDLLLGEEHTSGVRWSELSLGTGRFTAAALREALPSRRLGSGEIATLSCSREDVPRGMTPESVCAVLDAARRAGQTVVCDLPRVQNESTLAVLRRADLTVLVVPAEIRACVAAGGVLDAVRDAVPGQLRAIVRGPSPGGLRLVDIRRALGLEVLTAMRTDRGLTALIDRFGLCAVRLGEHRPPVRAGRKLLTLLDEITGEASGTADRWEFFGRHGRSPLRFACGATGGEDRPIR</sequence>
<keyword evidence="3" id="KW-0547">Nucleotide-binding</keyword>
<dbReference type="InterPro" id="IPR027417">
    <property type="entry name" value="P-loop_NTPase"/>
</dbReference>
<dbReference type="GO" id="GO:0051782">
    <property type="term" value="P:negative regulation of cell division"/>
    <property type="evidence" value="ECO:0007669"/>
    <property type="project" value="TreeGrafter"/>
</dbReference>
<proteinExistence type="predicted"/>
<dbReference type="InterPro" id="IPR059050">
    <property type="entry name" value="Rv3660c_N"/>
</dbReference>
<accession>A0A1G9AXI0</accession>
<feature type="compositionally biased region" description="Gly residues" evidence="1">
    <location>
        <begin position="49"/>
        <end position="60"/>
    </location>
</feature>
<dbReference type="GO" id="GO:0004386">
    <property type="term" value="F:helicase activity"/>
    <property type="evidence" value="ECO:0007669"/>
    <property type="project" value="UniProtKB-KW"/>
</dbReference>
<dbReference type="InterPro" id="IPR011006">
    <property type="entry name" value="CheY-like_superfamily"/>
</dbReference>
<evidence type="ECO:0000313" key="3">
    <source>
        <dbReference type="EMBL" id="SDK31898.1"/>
    </source>
</evidence>
<name>A0A1G9AXI0_ACTMZ</name>
<dbReference type="GO" id="GO:0005829">
    <property type="term" value="C:cytosol"/>
    <property type="evidence" value="ECO:0007669"/>
    <property type="project" value="TreeGrafter"/>
</dbReference>
<dbReference type="SUPFAM" id="SSF52172">
    <property type="entry name" value="CheY-like"/>
    <property type="match status" value="1"/>
</dbReference>
<feature type="domain" description="Rv3660c-like CheY-like N-terminal" evidence="2">
    <location>
        <begin position="87"/>
        <end position="193"/>
    </location>
</feature>
<feature type="region of interest" description="Disordered" evidence="1">
    <location>
        <begin position="1"/>
        <end position="84"/>
    </location>
</feature>
<dbReference type="NCBIfam" id="TIGR03815">
    <property type="entry name" value="CpaE_hom_Actino"/>
    <property type="match status" value="1"/>
</dbReference>
<dbReference type="PANTHER" id="PTHR43384">
    <property type="entry name" value="SEPTUM SITE-DETERMINING PROTEIN MIND HOMOLOG, CHLOROPLASTIC-RELATED"/>
    <property type="match status" value="1"/>
</dbReference>
<reference evidence="4" key="1">
    <citation type="submission" date="2016-10" db="EMBL/GenBank/DDBJ databases">
        <authorList>
            <person name="Varghese N."/>
            <person name="Submissions S."/>
        </authorList>
    </citation>
    <scope>NUCLEOTIDE SEQUENCE [LARGE SCALE GENOMIC DNA]</scope>
    <source>
        <strain evidence="4">DSM 45460</strain>
    </source>
</reference>
<keyword evidence="4" id="KW-1185">Reference proteome</keyword>
<dbReference type="Proteomes" id="UP000199213">
    <property type="component" value="Unassembled WGS sequence"/>
</dbReference>
<dbReference type="Gene3D" id="3.40.50.300">
    <property type="entry name" value="P-loop containing nucleotide triphosphate hydrolases"/>
    <property type="match status" value="1"/>
</dbReference>
<dbReference type="SUPFAM" id="SSF52540">
    <property type="entry name" value="P-loop containing nucleoside triphosphate hydrolases"/>
    <property type="match status" value="1"/>
</dbReference>
<feature type="compositionally biased region" description="Basic and acidic residues" evidence="1">
    <location>
        <begin position="35"/>
        <end position="44"/>
    </location>
</feature>
<dbReference type="PANTHER" id="PTHR43384:SF11">
    <property type="entry name" value="SEPTUM SITE DETERMINING PROTEIN"/>
    <property type="match status" value="1"/>
</dbReference>
<organism evidence="3 4">
    <name type="scientific">Actinopolyspora mzabensis</name>
    <dbReference type="NCBI Taxonomy" id="995066"/>
    <lineage>
        <taxon>Bacteria</taxon>
        <taxon>Bacillati</taxon>
        <taxon>Actinomycetota</taxon>
        <taxon>Actinomycetes</taxon>
        <taxon>Actinopolysporales</taxon>
        <taxon>Actinopolysporaceae</taxon>
        <taxon>Actinopolyspora</taxon>
    </lineage>
</organism>
<dbReference type="InterPro" id="IPR022521">
    <property type="entry name" value="Rv3660c"/>
</dbReference>
<gene>
    <name evidence="3" type="ORF">SAMN04487820_106301</name>
</gene>
<dbReference type="GO" id="GO:0009898">
    <property type="term" value="C:cytoplasmic side of plasma membrane"/>
    <property type="evidence" value="ECO:0007669"/>
    <property type="project" value="TreeGrafter"/>
</dbReference>